<evidence type="ECO:0000313" key="2">
    <source>
        <dbReference type="EMBL" id="AFS74216.1"/>
    </source>
</evidence>
<dbReference type="KEGG" id="esl:O3K_11630"/>
<evidence type="ECO:0000256" key="1">
    <source>
        <dbReference type="SAM" id="Coils"/>
    </source>
</evidence>
<keyword evidence="1" id="KW-0175">Coiled coil</keyword>
<organism evidence="2 3">
    <name type="scientific">Escherichia coli O104:H4 (strain 2011C-3493)</name>
    <dbReference type="NCBI Taxonomy" id="1133852"/>
    <lineage>
        <taxon>Bacteria</taxon>
        <taxon>Pseudomonadati</taxon>
        <taxon>Pseudomonadota</taxon>
        <taxon>Gammaproteobacteria</taxon>
        <taxon>Enterobacterales</taxon>
        <taxon>Enterobacteriaceae</taxon>
        <taxon>Escherichia</taxon>
    </lineage>
</organism>
<proteinExistence type="predicted"/>
<dbReference type="EMBL" id="CP003289">
    <property type="protein sequence ID" value="AFS74216.1"/>
    <property type="molecule type" value="Genomic_DNA"/>
</dbReference>
<feature type="coiled-coil region" evidence="1">
    <location>
        <begin position="63"/>
        <end position="104"/>
    </location>
</feature>
<dbReference type="Proteomes" id="UP000006167">
    <property type="component" value="Chromosome"/>
</dbReference>
<gene>
    <name evidence="2" type="ordered locus">O3K_11630</name>
</gene>
<dbReference type="PATRIC" id="fig|1133852.3.peg.2421"/>
<dbReference type="AlphaFoldDB" id="A0A0E0Y203"/>
<dbReference type="HOGENOM" id="CLU_176135_0_0_6"/>
<protein>
    <submittedName>
        <fullName evidence="2">Uncharacterized protein</fullName>
    </submittedName>
</protein>
<accession>A0A0E0Y203</accession>
<name>A0A0E0Y203_ECO1C</name>
<evidence type="ECO:0000313" key="3">
    <source>
        <dbReference type="Proteomes" id="UP000006167"/>
    </source>
</evidence>
<sequence>MNKNAKIIKIHERILIILKHLHDDELDEALLVAIELTKNLVDGTCPEHKPGLFMVLLTAKALLEELSSTINSLLTEIDELHDHIEGLEIQLSRVRRQKQSGERNGN</sequence>
<reference evidence="2 3" key="1">
    <citation type="journal article" date="2012" name="PLoS ONE">
        <title>Genomic comparison of Escherichia coli O104:H4 isolates from 2009 and 2011 reveals plasmid, and prophage heterogeneity, including Shiga toxin encoding phage stx2.</title>
        <authorList>
            <consortium name="Threat Characterization Consortium"/>
            <person name="Ahmed S.A."/>
            <person name="Awosika J."/>
            <person name="Baldwin C."/>
            <person name="Bishop-Lilly K.A."/>
            <person name="Biswas B."/>
            <person name="Broomall S."/>
            <person name="Chain P.S."/>
            <person name="Chertkov O."/>
            <person name="Chokoshvili O."/>
            <person name="Coyne S."/>
            <person name="Davenport K."/>
            <person name="Detter J.C."/>
            <person name="Dorman W."/>
            <person name="Erkkila T.H."/>
            <person name="Folster J.P."/>
            <person name="Frey K.G."/>
            <person name="George M."/>
            <person name="Gleasner C."/>
            <person name="Henry M."/>
            <person name="Hill K.K."/>
            <person name="Hubbard K."/>
            <person name="Insalaco J."/>
            <person name="Johnson S."/>
            <person name="Kitzmiller A."/>
            <person name="Krepps M."/>
            <person name="Lo C.C."/>
            <person name="Luu T."/>
            <person name="McNew L.A."/>
            <person name="Minogue T."/>
            <person name="Munk C.A."/>
            <person name="Osborne B."/>
            <person name="Patel M."/>
            <person name="Reitenga K.G."/>
            <person name="Rosenzweig C.N."/>
            <person name="Shea A."/>
            <person name="Shen X."/>
            <person name="Strockbine N."/>
            <person name="Tarr C."/>
            <person name="Teshima H."/>
            <person name="van Gieson E."/>
            <person name="Verratti K."/>
            <person name="Wolcott M."/>
            <person name="Xie G."/>
            <person name="Sozhamannan S."/>
            <person name="Gibbons H.S."/>
        </authorList>
    </citation>
    <scope>NUCLEOTIDE SEQUENCE [LARGE SCALE GENOMIC DNA]</scope>
    <source>
        <strain evidence="2 3">2011C-3493</strain>
    </source>
</reference>
<dbReference type="RefSeq" id="WP_001038613.1">
    <property type="nucleotide sequence ID" value="NC_018658.1"/>
</dbReference>